<feature type="domain" description="Inward rectifier potassium channel C-terminal" evidence="15">
    <location>
        <begin position="338"/>
        <end position="500"/>
    </location>
</feature>
<dbReference type="GO" id="GO:0034702">
    <property type="term" value="C:monoatomic ion channel complex"/>
    <property type="evidence" value="ECO:0007669"/>
    <property type="project" value="UniProtKB-KW"/>
</dbReference>
<keyword evidence="6 11" id="KW-0630">Potassium</keyword>
<keyword evidence="7 13" id="KW-1133">Transmembrane helix</keyword>
<evidence type="ECO:0000313" key="17">
    <source>
        <dbReference type="Proteomes" id="UP000008744"/>
    </source>
</evidence>
<name>B4GQ61_DROPE</name>
<evidence type="ECO:0000259" key="14">
    <source>
        <dbReference type="Pfam" id="PF01007"/>
    </source>
</evidence>
<feature type="domain" description="Potassium channel inwardly rectifying transmembrane" evidence="14">
    <location>
        <begin position="213"/>
        <end position="331"/>
    </location>
</feature>
<dbReference type="Gene3D" id="2.60.40.1400">
    <property type="entry name" value="G protein-activated inward rectifier potassium channel 1"/>
    <property type="match status" value="1"/>
</dbReference>
<dbReference type="EMBL" id="CH479187">
    <property type="protein sequence ID" value="EDW39733.1"/>
    <property type="molecule type" value="Genomic_DNA"/>
</dbReference>
<feature type="compositionally biased region" description="Low complexity" evidence="12">
    <location>
        <begin position="87"/>
        <end position="100"/>
    </location>
</feature>
<keyword evidence="2 11" id="KW-0813">Transport</keyword>
<dbReference type="OMA" id="LPMHRST"/>
<evidence type="ECO:0000256" key="10">
    <source>
        <dbReference type="ARBA" id="ARBA00023303"/>
    </source>
</evidence>
<comment type="subcellular location">
    <subcellularLocation>
        <location evidence="1 11">Membrane</location>
        <topology evidence="1 11">Multi-pass membrane protein</topology>
    </subcellularLocation>
</comment>
<sequence>MSSSPVESLPMHRSTSMPVKPKPLETKPLARSSEKETVNEADYYPESPGFVRRRKSRSPGDHFETRSEQNFPYTHDWAGSTIELTPDSGAGAAAATSSTGDGLRRSLHRVMAKNGNENVVFRRIPEKSWRYMRDVITTLVRSWFGQKTNDTTKASPPIIQESSRSDVYSITPSIQRKLDELAHEPPAKLHLNPSPNPTPNPNHLKTNPDQTERMELEWKYMLTLFLGSYFLSWLLFAVLCYVVSYSHGDFLFDEISGVRLGEGDRPCIYGVTSWVTMIIYSVETQTTLGFGEKYASEECPETVFLFIMQMVCAALIEGSMVSIIYAKTARPARQMTKLKFSDKAVICYRDGILCLLFRVCDPREQQSIESKIRVYMIVDKRTREGEVVKAHTELKLEGNGEQLIVWPDIVCHVIDESSPLHQFTNARLFNAAQFELYVSIVGTSPATAQMTEAKTSYVPREIFWGQRFVNIIHYDVTNERYVVDYENFNRTISVDMPMKKQPVNDHLRLEYRRE</sequence>
<dbReference type="InterPro" id="IPR016449">
    <property type="entry name" value="K_chnl_inward-rec_Kir"/>
</dbReference>
<keyword evidence="4 11" id="KW-0812">Transmembrane</keyword>
<evidence type="ECO:0000256" key="2">
    <source>
        <dbReference type="ARBA" id="ARBA00022448"/>
    </source>
</evidence>
<feature type="compositionally biased region" description="Basic and acidic residues" evidence="12">
    <location>
        <begin position="58"/>
        <end position="67"/>
    </location>
</feature>
<keyword evidence="3 11" id="KW-0633">Potassium transport</keyword>
<dbReference type="GO" id="GO:0035220">
    <property type="term" value="P:wing disc development"/>
    <property type="evidence" value="ECO:0007669"/>
    <property type="project" value="EnsemblMetazoa"/>
</dbReference>
<proteinExistence type="inferred from homology"/>
<evidence type="ECO:0000256" key="1">
    <source>
        <dbReference type="ARBA" id="ARBA00004141"/>
    </source>
</evidence>
<dbReference type="OrthoDB" id="273257at2759"/>
<protein>
    <submittedName>
        <fullName evidence="16">GL14708</fullName>
    </submittedName>
</protein>
<keyword evidence="9 13" id="KW-0472">Membrane</keyword>
<evidence type="ECO:0000256" key="6">
    <source>
        <dbReference type="ARBA" id="ARBA00022958"/>
    </source>
</evidence>
<keyword evidence="17" id="KW-1185">Reference proteome</keyword>
<dbReference type="InterPro" id="IPR013518">
    <property type="entry name" value="K_chnl_inward-rec_Kir_cyto"/>
</dbReference>
<reference evidence="16 17" key="1">
    <citation type="journal article" date="2007" name="Nature">
        <title>Evolution of genes and genomes on the Drosophila phylogeny.</title>
        <authorList>
            <consortium name="Drosophila 12 Genomes Consortium"/>
            <person name="Clark A.G."/>
            <person name="Eisen M.B."/>
            <person name="Smith D.R."/>
            <person name="Bergman C.M."/>
            <person name="Oliver B."/>
            <person name="Markow T.A."/>
            <person name="Kaufman T.C."/>
            <person name="Kellis M."/>
            <person name="Gelbart W."/>
            <person name="Iyer V.N."/>
            <person name="Pollard D.A."/>
            <person name="Sackton T.B."/>
            <person name="Larracuente A.M."/>
            <person name="Singh N.D."/>
            <person name="Abad J.P."/>
            <person name="Abt D.N."/>
            <person name="Adryan B."/>
            <person name="Aguade M."/>
            <person name="Akashi H."/>
            <person name="Anderson W.W."/>
            <person name="Aquadro C.F."/>
            <person name="Ardell D.H."/>
            <person name="Arguello R."/>
            <person name="Artieri C.G."/>
            <person name="Barbash D.A."/>
            <person name="Barker D."/>
            <person name="Barsanti P."/>
            <person name="Batterham P."/>
            <person name="Batzoglou S."/>
            <person name="Begun D."/>
            <person name="Bhutkar A."/>
            <person name="Blanco E."/>
            <person name="Bosak S.A."/>
            <person name="Bradley R.K."/>
            <person name="Brand A.D."/>
            <person name="Brent M.R."/>
            <person name="Brooks A.N."/>
            <person name="Brown R.H."/>
            <person name="Butlin R.K."/>
            <person name="Caggese C."/>
            <person name="Calvi B.R."/>
            <person name="Bernardo de Carvalho A."/>
            <person name="Caspi A."/>
            <person name="Castrezana S."/>
            <person name="Celniker S.E."/>
            <person name="Chang J.L."/>
            <person name="Chapple C."/>
            <person name="Chatterji S."/>
            <person name="Chinwalla A."/>
            <person name="Civetta A."/>
            <person name="Clifton S.W."/>
            <person name="Comeron J.M."/>
            <person name="Costello J.C."/>
            <person name="Coyne J.A."/>
            <person name="Daub J."/>
            <person name="David R.G."/>
            <person name="Delcher A.L."/>
            <person name="Delehaunty K."/>
            <person name="Do C.B."/>
            <person name="Ebling H."/>
            <person name="Edwards K."/>
            <person name="Eickbush T."/>
            <person name="Evans J.D."/>
            <person name="Filipski A."/>
            <person name="Findeiss S."/>
            <person name="Freyhult E."/>
            <person name="Fulton L."/>
            <person name="Fulton R."/>
            <person name="Garcia A.C."/>
            <person name="Gardiner A."/>
            <person name="Garfield D.A."/>
            <person name="Garvin B.E."/>
            <person name="Gibson G."/>
            <person name="Gilbert D."/>
            <person name="Gnerre S."/>
            <person name="Godfrey J."/>
            <person name="Good R."/>
            <person name="Gotea V."/>
            <person name="Gravely B."/>
            <person name="Greenberg A.J."/>
            <person name="Griffiths-Jones S."/>
            <person name="Gross S."/>
            <person name="Guigo R."/>
            <person name="Gustafson E.A."/>
            <person name="Haerty W."/>
            <person name="Hahn M.W."/>
            <person name="Halligan D.L."/>
            <person name="Halpern A.L."/>
            <person name="Halter G.M."/>
            <person name="Han M.V."/>
            <person name="Heger A."/>
            <person name="Hillier L."/>
            <person name="Hinrichs A.S."/>
            <person name="Holmes I."/>
            <person name="Hoskins R.A."/>
            <person name="Hubisz M.J."/>
            <person name="Hultmark D."/>
            <person name="Huntley M.A."/>
            <person name="Jaffe D.B."/>
            <person name="Jagadeeshan S."/>
            <person name="Jeck W.R."/>
            <person name="Johnson J."/>
            <person name="Jones C.D."/>
            <person name="Jordan W.C."/>
            <person name="Karpen G.H."/>
            <person name="Kataoka E."/>
            <person name="Keightley P.D."/>
            <person name="Kheradpour P."/>
            <person name="Kirkness E.F."/>
            <person name="Koerich L.B."/>
            <person name="Kristiansen K."/>
            <person name="Kudrna D."/>
            <person name="Kulathinal R.J."/>
            <person name="Kumar S."/>
            <person name="Kwok R."/>
            <person name="Lander E."/>
            <person name="Langley C.H."/>
            <person name="Lapoint R."/>
            <person name="Lazzaro B.P."/>
            <person name="Lee S.J."/>
            <person name="Levesque L."/>
            <person name="Li R."/>
            <person name="Lin C.F."/>
            <person name="Lin M.F."/>
            <person name="Lindblad-Toh K."/>
            <person name="Llopart A."/>
            <person name="Long M."/>
            <person name="Low L."/>
            <person name="Lozovsky E."/>
            <person name="Lu J."/>
            <person name="Luo M."/>
            <person name="Machado C.A."/>
            <person name="Makalowski W."/>
            <person name="Marzo M."/>
            <person name="Matsuda M."/>
            <person name="Matzkin L."/>
            <person name="McAllister B."/>
            <person name="McBride C.S."/>
            <person name="McKernan B."/>
            <person name="McKernan K."/>
            <person name="Mendez-Lago M."/>
            <person name="Minx P."/>
            <person name="Mollenhauer M.U."/>
            <person name="Montooth K."/>
            <person name="Mount S.M."/>
            <person name="Mu X."/>
            <person name="Myers E."/>
            <person name="Negre B."/>
            <person name="Newfeld S."/>
            <person name="Nielsen R."/>
            <person name="Noor M.A."/>
            <person name="O'Grady P."/>
            <person name="Pachter L."/>
            <person name="Papaceit M."/>
            <person name="Parisi M.J."/>
            <person name="Parisi M."/>
            <person name="Parts L."/>
            <person name="Pedersen J.S."/>
            <person name="Pesole G."/>
            <person name="Phillippy A.M."/>
            <person name="Ponting C.P."/>
            <person name="Pop M."/>
            <person name="Porcelli D."/>
            <person name="Powell J.R."/>
            <person name="Prohaska S."/>
            <person name="Pruitt K."/>
            <person name="Puig M."/>
            <person name="Quesneville H."/>
            <person name="Ram K.R."/>
            <person name="Rand D."/>
            <person name="Rasmussen M.D."/>
            <person name="Reed L.K."/>
            <person name="Reenan R."/>
            <person name="Reily A."/>
            <person name="Remington K.A."/>
            <person name="Rieger T.T."/>
            <person name="Ritchie M.G."/>
            <person name="Robin C."/>
            <person name="Rogers Y.H."/>
            <person name="Rohde C."/>
            <person name="Rozas J."/>
            <person name="Rubenfield M.J."/>
            <person name="Ruiz A."/>
            <person name="Russo S."/>
            <person name="Salzberg S.L."/>
            <person name="Sanchez-Gracia A."/>
            <person name="Saranga D.J."/>
            <person name="Sato H."/>
            <person name="Schaeffer S.W."/>
            <person name="Schatz M.C."/>
            <person name="Schlenke T."/>
            <person name="Schwartz R."/>
            <person name="Segarra C."/>
            <person name="Singh R.S."/>
            <person name="Sirot L."/>
            <person name="Sirota M."/>
            <person name="Sisneros N.B."/>
            <person name="Smith C.D."/>
            <person name="Smith T.F."/>
            <person name="Spieth J."/>
            <person name="Stage D.E."/>
            <person name="Stark A."/>
            <person name="Stephan W."/>
            <person name="Strausberg R.L."/>
            <person name="Strempel S."/>
            <person name="Sturgill D."/>
            <person name="Sutton G."/>
            <person name="Sutton G.G."/>
            <person name="Tao W."/>
            <person name="Teichmann S."/>
            <person name="Tobari Y.N."/>
            <person name="Tomimura Y."/>
            <person name="Tsolas J.M."/>
            <person name="Valente V.L."/>
            <person name="Venter E."/>
            <person name="Venter J.C."/>
            <person name="Vicario S."/>
            <person name="Vieira F.G."/>
            <person name="Vilella A.J."/>
            <person name="Villasante A."/>
            <person name="Walenz B."/>
            <person name="Wang J."/>
            <person name="Wasserman M."/>
            <person name="Watts T."/>
            <person name="Wilson D."/>
            <person name="Wilson R.K."/>
            <person name="Wing R.A."/>
            <person name="Wolfner M.F."/>
            <person name="Wong A."/>
            <person name="Wong G.K."/>
            <person name="Wu C.I."/>
            <person name="Wu G."/>
            <person name="Yamamoto D."/>
            <person name="Yang H.P."/>
            <person name="Yang S.P."/>
            <person name="Yorke J.A."/>
            <person name="Yoshida K."/>
            <person name="Zdobnov E."/>
            <person name="Zhang P."/>
            <person name="Zhang Y."/>
            <person name="Zimin A.V."/>
            <person name="Baldwin J."/>
            <person name="Abdouelleil A."/>
            <person name="Abdulkadir J."/>
            <person name="Abebe A."/>
            <person name="Abera B."/>
            <person name="Abreu J."/>
            <person name="Acer S.C."/>
            <person name="Aftuck L."/>
            <person name="Alexander A."/>
            <person name="An P."/>
            <person name="Anderson E."/>
            <person name="Anderson S."/>
            <person name="Arachi H."/>
            <person name="Azer M."/>
            <person name="Bachantsang P."/>
            <person name="Barry A."/>
            <person name="Bayul T."/>
            <person name="Berlin A."/>
            <person name="Bessette D."/>
            <person name="Bloom T."/>
            <person name="Blye J."/>
            <person name="Boguslavskiy L."/>
            <person name="Bonnet C."/>
            <person name="Boukhgalter B."/>
            <person name="Bourzgui I."/>
            <person name="Brown A."/>
            <person name="Cahill P."/>
            <person name="Channer S."/>
            <person name="Cheshatsang Y."/>
            <person name="Chuda L."/>
            <person name="Citroen M."/>
            <person name="Collymore A."/>
            <person name="Cooke P."/>
            <person name="Costello M."/>
            <person name="D'Aco K."/>
            <person name="Daza R."/>
            <person name="De Haan G."/>
            <person name="DeGray S."/>
            <person name="DeMaso C."/>
            <person name="Dhargay N."/>
            <person name="Dooley K."/>
            <person name="Dooley E."/>
            <person name="Doricent M."/>
            <person name="Dorje P."/>
            <person name="Dorjee K."/>
            <person name="Dupes A."/>
            <person name="Elong R."/>
            <person name="Falk J."/>
            <person name="Farina A."/>
            <person name="Faro S."/>
            <person name="Ferguson D."/>
            <person name="Fisher S."/>
            <person name="Foley C.D."/>
            <person name="Franke A."/>
            <person name="Friedrich D."/>
            <person name="Gadbois L."/>
            <person name="Gearin G."/>
            <person name="Gearin C.R."/>
            <person name="Giannoukos G."/>
            <person name="Goode T."/>
            <person name="Graham J."/>
            <person name="Grandbois E."/>
            <person name="Grewal S."/>
            <person name="Gyaltsen K."/>
            <person name="Hafez N."/>
            <person name="Hagos B."/>
            <person name="Hall J."/>
            <person name="Henson C."/>
            <person name="Hollinger A."/>
            <person name="Honan T."/>
            <person name="Huard M.D."/>
            <person name="Hughes L."/>
            <person name="Hurhula B."/>
            <person name="Husby M.E."/>
            <person name="Kamat A."/>
            <person name="Kanga B."/>
            <person name="Kashin S."/>
            <person name="Khazanovich D."/>
            <person name="Kisner P."/>
            <person name="Lance K."/>
            <person name="Lara M."/>
            <person name="Lee W."/>
            <person name="Lennon N."/>
            <person name="Letendre F."/>
            <person name="LeVine R."/>
            <person name="Lipovsky A."/>
            <person name="Liu X."/>
            <person name="Liu J."/>
            <person name="Liu S."/>
            <person name="Lokyitsang T."/>
            <person name="Lokyitsang Y."/>
            <person name="Lubonja R."/>
            <person name="Lui A."/>
            <person name="MacDonald P."/>
            <person name="Magnisalis V."/>
            <person name="Maru K."/>
            <person name="Matthews C."/>
            <person name="McCusker W."/>
            <person name="McDonough S."/>
            <person name="Mehta T."/>
            <person name="Meldrim J."/>
            <person name="Meneus L."/>
            <person name="Mihai O."/>
            <person name="Mihalev A."/>
            <person name="Mihova T."/>
            <person name="Mittelman R."/>
            <person name="Mlenga V."/>
            <person name="Montmayeur A."/>
            <person name="Mulrain L."/>
            <person name="Navidi A."/>
            <person name="Naylor J."/>
            <person name="Negash T."/>
            <person name="Nguyen T."/>
            <person name="Nguyen N."/>
            <person name="Nicol R."/>
            <person name="Norbu C."/>
            <person name="Norbu N."/>
            <person name="Novod N."/>
            <person name="O'Neill B."/>
            <person name="Osman S."/>
            <person name="Markiewicz E."/>
            <person name="Oyono O.L."/>
            <person name="Patti C."/>
            <person name="Phunkhang P."/>
            <person name="Pierre F."/>
            <person name="Priest M."/>
            <person name="Raghuraman S."/>
            <person name="Rege F."/>
            <person name="Reyes R."/>
            <person name="Rise C."/>
            <person name="Rogov P."/>
            <person name="Ross K."/>
            <person name="Ryan E."/>
            <person name="Settipalli S."/>
            <person name="Shea T."/>
            <person name="Sherpa N."/>
            <person name="Shi L."/>
            <person name="Shih D."/>
            <person name="Sparrow T."/>
            <person name="Spaulding J."/>
            <person name="Stalker J."/>
            <person name="Stange-Thomann N."/>
            <person name="Stavropoulos S."/>
            <person name="Stone C."/>
            <person name="Strader C."/>
            <person name="Tesfaye S."/>
            <person name="Thomson T."/>
            <person name="Thoulutsang Y."/>
            <person name="Thoulutsang D."/>
            <person name="Topham K."/>
            <person name="Topping I."/>
            <person name="Tsamla T."/>
            <person name="Vassiliev H."/>
            <person name="Vo A."/>
            <person name="Wangchuk T."/>
            <person name="Wangdi T."/>
            <person name="Weiand M."/>
            <person name="Wilkinson J."/>
            <person name="Wilson A."/>
            <person name="Yadav S."/>
            <person name="Young G."/>
            <person name="Yu Q."/>
            <person name="Zembek L."/>
            <person name="Zhong D."/>
            <person name="Zimmer A."/>
            <person name="Zwirko Z."/>
            <person name="Jaffe D.B."/>
            <person name="Alvarez P."/>
            <person name="Brockman W."/>
            <person name="Butler J."/>
            <person name="Chin C."/>
            <person name="Gnerre S."/>
            <person name="Grabherr M."/>
            <person name="Kleber M."/>
            <person name="Mauceli E."/>
            <person name="MacCallum I."/>
        </authorList>
    </citation>
    <scope>NUCLEOTIDE SEQUENCE [LARGE SCALE GENOMIC DNA]</scope>
    <source>
        <strain evidence="17">MSH-3 / Tucson 14011-0111.49</strain>
    </source>
</reference>
<evidence type="ECO:0000256" key="12">
    <source>
        <dbReference type="SAM" id="MobiDB-lite"/>
    </source>
</evidence>
<evidence type="ECO:0000256" key="7">
    <source>
        <dbReference type="ARBA" id="ARBA00022989"/>
    </source>
</evidence>
<dbReference type="Pfam" id="PF01007">
    <property type="entry name" value="IRK"/>
    <property type="match status" value="2"/>
</dbReference>
<dbReference type="Gene3D" id="1.10.287.70">
    <property type="match status" value="1"/>
</dbReference>
<dbReference type="InterPro" id="IPR014756">
    <property type="entry name" value="Ig_E-set"/>
</dbReference>
<evidence type="ECO:0000259" key="15">
    <source>
        <dbReference type="Pfam" id="PF17655"/>
    </source>
</evidence>
<dbReference type="PANTHER" id="PTHR11767">
    <property type="entry name" value="INWARD RECTIFIER POTASSIUM CHANNEL"/>
    <property type="match status" value="1"/>
</dbReference>
<dbReference type="Pfam" id="PF17655">
    <property type="entry name" value="IRK_C"/>
    <property type="match status" value="1"/>
</dbReference>
<feature type="region of interest" description="Disordered" evidence="12">
    <location>
        <begin position="1"/>
        <end position="100"/>
    </location>
</feature>
<accession>B4GQ61</accession>
<dbReference type="PANTHER" id="PTHR11767:SF115">
    <property type="entry name" value="INWARDLY RECTIFYING POTASSIUM CHANNEL 3, ISOFORM D"/>
    <property type="match status" value="1"/>
</dbReference>
<keyword evidence="8 11" id="KW-0406">Ion transport</keyword>
<dbReference type="GO" id="GO:0005242">
    <property type="term" value="F:inward rectifier potassium channel activity"/>
    <property type="evidence" value="ECO:0007669"/>
    <property type="project" value="InterPro"/>
</dbReference>
<evidence type="ECO:0000313" key="16">
    <source>
        <dbReference type="EMBL" id="EDW39733.1"/>
    </source>
</evidence>
<keyword evidence="10 11" id="KW-0407">Ion channel</keyword>
<dbReference type="HOGENOM" id="CLU_022738_3_1_1"/>
<dbReference type="eggNOG" id="KOG3827">
    <property type="taxonomic scope" value="Eukaryota"/>
</dbReference>
<feature type="domain" description="Potassium channel inwardly rectifying transmembrane" evidence="14">
    <location>
        <begin position="111"/>
        <end position="141"/>
    </location>
</feature>
<comment type="similarity">
    <text evidence="11">Belongs to the inward rectifier-type potassium channel (TC 1.A.2.1) family.</text>
</comment>
<evidence type="ECO:0000256" key="11">
    <source>
        <dbReference type="RuleBase" id="RU003822"/>
    </source>
</evidence>
<keyword evidence="5 11" id="KW-0851">Voltage-gated channel</keyword>
<dbReference type="SUPFAM" id="SSF81324">
    <property type="entry name" value="Voltage-gated potassium channels"/>
    <property type="match status" value="1"/>
</dbReference>
<dbReference type="STRING" id="7234.B4GQ61"/>
<dbReference type="InterPro" id="IPR040445">
    <property type="entry name" value="Kir_TM"/>
</dbReference>
<dbReference type="GO" id="GO:0005886">
    <property type="term" value="C:plasma membrane"/>
    <property type="evidence" value="ECO:0007669"/>
    <property type="project" value="TreeGrafter"/>
</dbReference>
<dbReference type="PhylomeDB" id="B4GQ61"/>
<evidence type="ECO:0000256" key="4">
    <source>
        <dbReference type="ARBA" id="ARBA00022692"/>
    </source>
</evidence>
<evidence type="ECO:0000256" key="9">
    <source>
        <dbReference type="ARBA" id="ARBA00023136"/>
    </source>
</evidence>
<dbReference type="PRINTS" id="PR01320">
    <property type="entry name" value="KIRCHANNEL"/>
</dbReference>
<dbReference type="InterPro" id="IPR041647">
    <property type="entry name" value="IRK_C"/>
</dbReference>
<dbReference type="GO" id="GO:1990573">
    <property type="term" value="P:potassium ion import across plasma membrane"/>
    <property type="evidence" value="ECO:0007669"/>
    <property type="project" value="TreeGrafter"/>
</dbReference>
<evidence type="ECO:0000256" key="5">
    <source>
        <dbReference type="ARBA" id="ARBA00022882"/>
    </source>
</evidence>
<dbReference type="GO" id="GO:0034765">
    <property type="term" value="P:regulation of monoatomic ion transmembrane transport"/>
    <property type="evidence" value="ECO:0007669"/>
    <property type="project" value="TreeGrafter"/>
</dbReference>
<dbReference type="AlphaFoldDB" id="B4GQ61"/>
<dbReference type="Proteomes" id="UP000008744">
    <property type="component" value="Unassembled WGS sequence"/>
</dbReference>
<organism evidence="17">
    <name type="scientific">Drosophila persimilis</name>
    <name type="common">Fruit fly</name>
    <dbReference type="NCBI Taxonomy" id="7234"/>
    <lineage>
        <taxon>Eukaryota</taxon>
        <taxon>Metazoa</taxon>
        <taxon>Ecdysozoa</taxon>
        <taxon>Arthropoda</taxon>
        <taxon>Hexapoda</taxon>
        <taxon>Insecta</taxon>
        <taxon>Pterygota</taxon>
        <taxon>Neoptera</taxon>
        <taxon>Endopterygota</taxon>
        <taxon>Diptera</taxon>
        <taxon>Brachycera</taxon>
        <taxon>Muscomorpha</taxon>
        <taxon>Ephydroidea</taxon>
        <taxon>Drosophilidae</taxon>
        <taxon>Drosophila</taxon>
        <taxon>Sophophora</taxon>
    </lineage>
</organism>
<gene>
    <name evidence="16" type="primary">Dper\GL14708</name>
    <name evidence="16" type="ORF">Dper_GL14708</name>
</gene>
<evidence type="ECO:0000256" key="13">
    <source>
        <dbReference type="SAM" id="Phobius"/>
    </source>
</evidence>
<feature type="transmembrane region" description="Helical" evidence="13">
    <location>
        <begin position="303"/>
        <end position="326"/>
    </location>
</feature>
<evidence type="ECO:0000256" key="3">
    <source>
        <dbReference type="ARBA" id="ARBA00022538"/>
    </source>
</evidence>
<feature type="transmembrane region" description="Helical" evidence="13">
    <location>
        <begin position="220"/>
        <end position="244"/>
    </location>
</feature>
<dbReference type="SUPFAM" id="SSF81296">
    <property type="entry name" value="E set domains"/>
    <property type="match status" value="1"/>
</dbReference>
<evidence type="ECO:0000256" key="8">
    <source>
        <dbReference type="ARBA" id="ARBA00023065"/>
    </source>
</evidence>